<protein>
    <submittedName>
        <fullName evidence="1">Uncharacterized protein</fullName>
    </submittedName>
</protein>
<proteinExistence type="predicted"/>
<accession>A0A2J0Z2N0</accession>
<comment type="caution">
    <text evidence="1">The sequence shown here is derived from an EMBL/GenBank/DDBJ whole genome shotgun (WGS) entry which is preliminary data.</text>
</comment>
<dbReference type="AlphaFoldDB" id="A0A2J0Z2N0"/>
<reference evidence="1 2" key="1">
    <citation type="submission" date="2017-06" db="EMBL/GenBank/DDBJ databases">
        <title>Ensifer strains isolated from leguminous trees and herbs display diverse denitrification phenotypes with some acting as strong N2O sinks.</title>
        <authorList>
            <person name="Woliy K."/>
            <person name="Mania D."/>
            <person name="Bakken L.R."/>
            <person name="Frostegard A."/>
        </authorList>
    </citation>
    <scope>NUCLEOTIDE SEQUENCE [LARGE SCALE GENOMIC DNA]</scope>
    <source>
        <strain evidence="1 2">AC50a</strain>
    </source>
</reference>
<organism evidence="1 2">
    <name type="scientific">Rhizobium meliloti</name>
    <name type="common">Ensifer meliloti</name>
    <name type="synonym">Sinorhizobium meliloti</name>
    <dbReference type="NCBI Taxonomy" id="382"/>
    <lineage>
        <taxon>Bacteria</taxon>
        <taxon>Pseudomonadati</taxon>
        <taxon>Pseudomonadota</taxon>
        <taxon>Alphaproteobacteria</taxon>
        <taxon>Hyphomicrobiales</taxon>
        <taxon>Rhizobiaceae</taxon>
        <taxon>Sinorhizobium/Ensifer group</taxon>
        <taxon>Sinorhizobium</taxon>
    </lineage>
</organism>
<evidence type="ECO:0000313" key="1">
    <source>
        <dbReference type="EMBL" id="PJR14745.1"/>
    </source>
</evidence>
<name>A0A2J0Z2N0_RHIML</name>
<dbReference type="EMBL" id="NJGD01000005">
    <property type="protein sequence ID" value="PJR14745.1"/>
    <property type="molecule type" value="Genomic_DNA"/>
</dbReference>
<evidence type="ECO:0000313" key="2">
    <source>
        <dbReference type="Proteomes" id="UP000231987"/>
    </source>
</evidence>
<gene>
    <name evidence="1" type="ORF">CEJ86_12990</name>
</gene>
<dbReference type="Proteomes" id="UP000231987">
    <property type="component" value="Unassembled WGS sequence"/>
</dbReference>
<sequence length="70" mass="7914">MSGRSGEDSTAAVFPSIWEKGEGRRVASAAREEFFQPKDLAWLDSCDKHRDEGPGNHNFRLWMCKGMVNL</sequence>